<feature type="region of interest" description="Disordered" evidence="2">
    <location>
        <begin position="1"/>
        <end position="75"/>
    </location>
</feature>
<dbReference type="AlphaFoldDB" id="A0A8X8A3N3"/>
<dbReference type="Proteomes" id="UP000886885">
    <property type="component" value="Chromosome 4A"/>
</dbReference>
<protein>
    <recommendedName>
        <fullName evidence="1">YTH domain-containing family protein</fullName>
    </recommendedName>
</protein>
<proteinExistence type="inferred from homology"/>
<name>A0A8X8A3N3_POPTO</name>
<feature type="compositionally biased region" description="Polar residues" evidence="2">
    <location>
        <begin position="34"/>
        <end position="58"/>
    </location>
</feature>
<evidence type="ECO:0000256" key="1">
    <source>
        <dbReference type="RuleBase" id="RU369095"/>
    </source>
</evidence>
<sequence length="467" mass="50815">MATETKLEKRLEPNPVVAKPVDNNVVSGKDGIPSDSTPTILSSGSGASDTKVNGSAAATTKKEGDQEPHAAFVPPTSSYNYQYPAKRSSVLGTLSGWDLEHPVVAYMLLLLTQKGMQSDNGSMVYYWPSYPYASGTVVGVEGQSVPQQPYFSSSGYLQHPVSYGLETMPCYSWDSTYVGDVSNGNAGFENGKSGSGSTAFSKSSGFNSVKSNSNVGSKFAKPMYTQPARPMTKVSPLGSDFSAGLYKGYQPMGKFPPFTGQKQGPFPHSGPLNYRQNVRMWNGNYRNKPRDRFNRNGDFENQTELTRGPRASNKNAPVDSSVKNNAPLDSSDLRFESLISLQDTLPVNGTLSLIGLEKGLEMLNIFKSYCAKTSMLDDFNFYENREKSLKPSNKPATLRMEIFENSDFPKHTAAEEKISEDDSRTKKTTNPSTLINLTKNLSLNGHNQKSNSVKKPIGNSASPAPSP</sequence>
<keyword evidence="4" id="KW-1185">Reference proteome</keyword>
<dbReference type="InterPro" id="IPR045168">
    <property type="entry name" value="YTH_prot"/>
</dbReference>
<dbReference type="PANTHER" id="PTHR12357:SF95">
    <property type="entry name" value="YTH DOMAIN-CONTAINING FAMILY PROTEIN"/>
    <property type="match status" value="1"/>
</dbReference>
<dbReference type="GO" id="GO:0061157">
    <property type="term" value="P:mRNA destabilization"/>
    <property type="evidence" value="ECO:0007669"/>
    <property type="project" value="TreeGrafter"/>
</dbReference>
<dbReference type="PANTHER" id="PTHR12357">
    <property type="entry name" value="YTH YT521-B HOMOLOGY DOMAIN-CONTAINING"/>
    <property type="match status" value="1"/>
</dbReference>
<feature type="region of interest" description="Disordered" evidence="2">
    <location>
        <begin position="283"/>
        <end position="327"/>
    </location>
</feature>
<evidence type="ECO:0000313" key="3">
    <source>
        <dbReference type="EMBL" id="KAG6780011.1"/>
    </source>
</evidence>
<reference evidence="3" key="1">
    <citation type="journal article" date="2020" name="bioRxiv">
        <title>Hybrid origin of Populus tomentosa Carr. identified through genome sequencing and phylogenomic analysis.</title>
        <authorList>
            <person name="An X."/>
            <person name="Gao K."/>
            <person name="Chen Z."/>
            <person name="Li J."/>
            <person name="Yang X."/>
            <person name="Yang X."/>
            <person name="Zhou J."/>
            <person name="Guo T."/>
            <person name="Zhao T."/>
            <person name="Huang S."/>
            <person name="Miao D."/>
            <person name="Khan W.U."/>
            <person name="Rao P."/>
            <person name="Ye M."/>
            <person name="Lei B."/>
            <person name="Liao W."/>
            <person name="Wang J."/>
            <person name="Ji L."/>
            <person name="Li Y."/>
            <person name="Guo B."/>
            <person name="Mustafa N.S."/>
            <person name="Li S."/>
            <person name="Yun Q."/>
            <person name="Keller S.R."/>
            <person name="Mao J."/>
            <person name="Zhang R."/>
            <person name="Strauss S.H."/>
        </authorList>
    </citation>
    <scope>NUCLEOTIDE SEQUENCE</scope>
    <source>
        <strain evidence="3">GM15</strain>
        <tissue evidence="3">Leaf</tissue>
    </source>
</reference>
<keyword evidence="1" id="KW-0694">RNA-binding</keyword>
<dbReference type="GO" id="GO:0003729">
    <property type="term" value="F:mRNA binding"/>
    <property type="evidence" value="ECO:0007669"/>
    <property type="project" value="UniProtKB-UniRule"/>
</dbReference>
<gene>
    <name evidence="3" type="ORF">POTOM_016418</name>
</gene>
<feature type="region of interest" description="Disordered" evidence="2">
    <location>
        <begin position="410"/>
        <end position="467"/>
    </location>
</feature>
<evidence type="ECO:0000313" key="4">
    <source>
        <dbReference type="Proteomes" id="UP000886885"/>
    </source>
</evidence>
<comment type="similarity">
    <text evidence="1">Belongs to the YTHDF family.</text>
</comment>
<comment type="caution">
    <text evidence="3">The sequence shown here is derived from an EMBL/GenBank/DDBJ whole genome shotgun (WGS) entry which is preliminary data.</text>
</comment>
<comment type="function">
    <text evidence="1">Specifically recognizes and binds N6-methyladenosine (m6A)-containing RNAs, and regulates mRNA stability. M6A is a modification present at internal sites of mRNAs and some non-coding RNAs and plays a role in mRNA stability and processing.</text>
</comment>
<feature type="compositionally biased region" description="Basic and acidic residues" evidence="2">
    <location>
        <begin position="288"/>
        <end position="298"/>
    </location>
</feature>
<accession>A0A8X8A3N3</accession>
<dbReference type="GO" id="GO:0005737">
    <property type="term" value="C:cytoplasm"/>
    <property type="evidence" value="ECO:0007669"/>
    <property type="project" value="TreeGrafter"/>
</dbReference>
<dbReference type="EMBL" id="JAAWWB010000007">
    <property type="protein sequence ID" value="KAG6780011.1"/>
    <property type="molecule type" value="Genomic_DNA"/>
</dbReference>
<feature type="compositionally biased region" description="Polar residues" evidence="2">
    <location>
        <begin position="428"/>
        <end position="467"/>
    </location>
</feature>
<feature type="compositionally biased region" description="Basic and acidic residues" evidence="2">
    <location>
        <begin position="410"/>
        <end position="425"/>
    </location>
</feature>
<feature type="compositionally biased region" description="Basic and acidic residues" evidence="2">
    <location>
        <begin position="1"/>
        <end position="12"/>
    </location>
</feature>
<organism evidence="3 4">
    <name type="scientific">Populus tomentosa</name>
    <name type="common">Chinese white poplar</name>
    <dbReference type="NCBI Taxonomy" id="118781"/>
    <lineage>
        <taxon>Eukaryota</taxon>
        <taxon>Viridiplantae</taxon>
        <taxon>Streptophyta</taxon>
        <taxon>Embryophyta</taxon>
        <taxon>Tracheophyta</taxon>
        <taxon>Spermatophyta</taxon>
        <taxon>Magnoliopsida</taxon>
        <taxon>eudicotyledons</taxon>
        <taxon>Gunneridae</taxon>
        <taxon>Pentapetalae</taxon>
        <taxon>rosids</taxon>
        <taxon>fabids</taxon>
        <taxon>Malpighiales</taxon>
        <taxon>Salicaceae</taxon>
        <taxon>Saliceae</taxon>
        <taxon>Populus</taxon>
    </lineage>
</organism>
<evidence type="ECO:0000256" key="2">
    <source>
        <dbReference type="SAM" id="MobiDB-lite"/>
    </source>
</evidence>
<dbReference type="OrthoDB" id="842156at2759"/>
<dbReference type="GO" id="GO:1990247">
    <property type="term" value="F:N6-methyladenosine-containing RNA reader activity"/>
    <property type="evidence" value="ECO:0007669"/>
    <property type="project" value="UniProtKB-UniRule"/>
</dbReference>